<dbReference type="OrthoDB" id="9812600at2"/>
<dbReference type="RefSeq" id="WP_147056067.1">
    <property type="nucleotide sequence ID" value="NZ_CP042437.1"/>
</dbReference>
<keyword evidence="3" id="KW-1185">Reference proteome</keyword>
<reference evidence="2 3" key="1">
    <citation type="journal article" date="2013" name="J. Microbiol.">
        <title>Mucilaginibacter ginsenosidivorax sp. nov., with ginsenoside converting activity isolated from sediment.</title>
        <authorList>
            <person name="Kim J.K."/>
            <person name="Choi T.E."/>
            <person name="Liu Q.M."/>
            <person name="Park H.Y."/>
            <person name="Yi T.H."/>
            <person name="Yoon M.H."/>
            <person name="Kim S.C."/>
            <person name="Im W.T."/>
        </authorList>
    </citation>
    <scope>NUCLEOTIDE SEQUENCE [LARGE SCALE GENOMIC DNA]</scope>
    <source>
        <strain evidence="2 3">KHI28</strain>
    </source>
</reference>
<dbReference type="PANTHER" id="PTHR34203">
    <property type="entry name" value="METHYLTRANSFERASE, FKBM FAMILY PROTEIN"/>
    <property type="match status" value="1"/>
</dbReference>
<organism evidence="2 3">
    <name type="scientific">Mucilaginibacter ginsenosidivorax</name>
    <dbReference type="NCBI Taxonomy" id="862126"/>
    <lineage>
        <taxon>Bacteria</taxon>
        <taxon>Pseudomonadati</taxon>
        <taxon>Bacteroidota</taxon>
        <taxon>Sphingobacteriia</taxon>
        <taxon>Sphingobacteriales</taxon>
        <taxon>Sphingobacteriaceae</taxon>
        <taxon>Mucilaginibacter</taxon>
    </lineage>
</organism>
<dbReference type="Pfam" id="PF05050">
    <property type="entry name" value="Methyltransf_21"/>
    <property type="match status" value="1"/>
</dbReference>
<dbReference type="SUPFAM" id="SSF53335">
    <property type="entry name" value="S-adenosyl-L-methionine-dependent methyltransferases"/>
    <property type="match status" value="1"/>
</dbReference>
<dbReference type="Gene3D" id="3.40.50.150">
    <property type="entry name" value="Vaccinia Virus protein VP39"/>
    <property type="match status" value="1"/>
</dbReference>
<dbReference type="NCBIfam" id="TIGR01444">
    <property type="entry name" value="fkbM_fam"/>
    <property type="match status" value="1"/>
</dbReference>
<dbReference type="Proteomes" id="UP000321362">
    <property type="component" value="Chromosome"/>
</dbReference>
<keyword evidence="2" id="KW-0808">Transferase</keyword>
<evidence type="ECO:0000259" key="1">
    <source>
        <dbReference type="Pfam" id="PF05050"/>
    </source>
</evidence>
<dbReference type="PANTHER" id="PTHR34203:SF15">
    <property type="entry name" value="SLL1173 PROTEIN"/>
    <property type="match status" value="1"/>
</dbReference>
<dbReference type="CDD" id="cd02440">
    <property type="entry name" value="AdoMet_MTases"/>
    <property type="match status" value="1"/>
</dbReference>
<protein>
    <submittedName>
        <fullName evidence="2">FkbM family methyltransferase</fullName>
    </submittedName>
</protein>
<dbReference type="GO" id="GO:0032259">
    <property type="term" value="P:methylation"/>
    <property type="evidence" value="ECO:0007669"/>
    <property type="project" value="UniProtKB-KW"/>
</dbReference>
<feature type="domain" description="Methyltransferase FkbM" evidence="1">
    <location>
        <begin position="85"/>
        <end position="239"/>
    </location>
</feature>
<accession>A0A5B8W243</accession>
<dbReference type="GO" id="GO:0008168">
    <property type="term" value="F:methyltransferase activity"/>
    <property type="evidence" value="ECO:0007669"/>
    <property type="project" value="UniProtKB-KW"/>
</dbReference>
<name>A0A5B8W243_9SPHI</name>
<dbReference type="InterPro" id="IPR052514">
    <property type="entry name" value="SAM-dependent_MTase"/>
</dbReference>
<dbReference type="EMBL" id="CP042437">
    <property type="protein sequence ID" value="QEC77924.1"/>
    <property type="molecule type" value="Genomic_DNA"/>
</dbReference>
<dbReference type="AlphaFoldDB" id="A0A5B8W243"/>
<dbReference type="InterPro" id="IPR029063">
    <property type="entry name" value="SAM-dependent_MTases_sf"/>
</dbReference>
<sequence length="280" mass="31852">MEIKEQLKKVKKKVTELFKVDNNALSVKDQRLLEKQGRFQPVDVAFHGKTIKIVDAVTFLGSYDEIFVHGIYKFEPPQKEITIIDCGANIGLATIYFAINYPTAKIVAFEPDPDIFNVLKQNAATFGNGSIICHNEALSNQDAMLTFWLEGGHSGMLVHEADDRKTAQVKATRLKSFLGTYESITFLKIDIEGEEINVIPDIADELKKVDYLFLEYHSFIDKPQDLELLLSYITAAGMRYYIKEGSHKLYPFISREIFLGMDMLINIFCYRSQPVDTLTS</sequence>
<evidence type="ECO:0000313" key="3">
    <source>
        <dbReference type="Proteomes" id="UP000321362"/>
    </source>
</evidence>
<proteinExistence type="predicted"/>
<gene>
    <name evidence="2" type="ORF">FSB76_19010</name>
</gene>
<evidence type="ECO:0000313" key="2">
    <source>
        <dbReference type="EMBL" id="QEC77924.1"/>
    </source>
</evidence>
<dbReference type="KEGG" id="mgk:FSB76_19010"/>
<dbReference type="InterPro" id="IPR006342">
    <property type="entry name" value="FkbM_mtfrase"/>
</dbReference>
<keyword evidence="2" id="KW-0489">Methyltransferase</keyword>